<dbReference type="InterPro" id="IPR003783">
    <property type="entry name" value="Regulatory_RecX"/>
</dbReference>
<dbReference type="InterPro" id="IPR053925">
    <property type="entry name" value="RecX_HTH_3rd"/>
</dbReference>
<comment type="function">
    <text evidence="5">Modulates RecA activity.</text>
</comment>
<feature type="domain" description="RecX third three-helical" evidence="7">
    <location>
        <begin position="227"/>
        <end position="271"/>
    </location>
</feature>
<dbReference type="PANTHER" id="PTHR33602">
    <property type="entry name" value="REGULATORY PROTEIN RECX FAMILY PROTEIN"/>
    <property type="match status" value="1"/>
</dbReference>
<evidence type="ECO:0000259" key="6">
    <source>
        <dbReference type="Pfam" id="PF02631"/>
    </source>
</evidence>
<dbReference type="Pfam" id="PF02631">
    <property type="entry name" value="RecX_HTH2"/>
    <property type="match status" value="1"/>
</dbReference>
<dbReference type="Pfam" id="PF21981">
    <property type="entry name" value="RecX_HTH3"/>
    <property type="match status" value="2"/>
</dbReference>
<evidence type="ECO:0000256" key="1">
    <source>
        <dbReference type="ARBA" id="ARBA00004496"/>
    </source>
</evidence>
<evidence type="ECO:0000313" key="10">
    <source>
        <dbReference type="Proteomes" id="UP000278746"/>
    </source>
</evidence>
<dbReference type="OrthoDB" id="5421057at2"/>
<evidence type="ECO:0000256" key="2">
    <source>
        <dbReference type="ARBA" id="ARBA00009695"/>
    </source>
</evidence>
<dbReference type="AlphaFoldDB" id="A0A3M7TPQ9"/>
<dbReference type="GO" id="GO:0005737">
    <property type="term" value="C:cytoplasm"/>
    <property type="evidence" value="ECO:0007669"/>
    <property type="project" value="UniProtKB-SubCell"/>
</dbReference>
<evidence type="ECO:0000256" key="5">
    <source>
        <dbReference type="HAMAP-Rule" id="MF_01114"/>
    </source>
</evidence>
<protein>
    <recommendedName>
        <fullName evidence="3 5">Regulatory protein RecX</fullName>
    </recommendedName>
</protein>
<feature type="domain" description="RecX second three-helical" evidence="6">
    <location>
        <begin position="119"/>
        <end position="160"/>
    </location>
</feature>
<gene>
    <name evidence="5 9" type="primary">recX</name>
    <name evidence="9" type="ORF">EBO34_18300</name>
</gene>
<evidence type="ECO:0000256" key="4">
    <source>
        <dbReference type="ARBA" id="ARBA00022490"/>
    </source>
</evidence>
<evidence type="ECO:0000256" key="3">
    <source>
        <dbReference type="ARBA" id="ARBA00018111"/>
    </source>
</evidence>
<dbReference type="InterPro" id="IPR053924">
    <property type="entry name" value="RecX_HTH_2nd"/>
</dbReference>
<evidence type="ECO:0000313" key="9">
    <source>
        <dbReference type="EMBL" id="RNA67136.1"/>
    </source>
</evidence>
<dbReference type="NCBIfam" id="NF010733">
    <property type="entry name" value="PRK14135.1"/>
    <property type="match status" value="1"/>
</dbReference>
<sequence>MKEEVRTLAVVSKITLHKKRKDRYHIYLQQDGKEQYAFTVNEDVLVKHGIQKGLELNDGQITVIKKDEEKSKAYNRALYYLSFRMRTVKEMNDYLRDQEITDEEKDEILERLIGMNLLDDQSFADAYVRTKKNTQKKGPMKIKMELKEKGVADKHIDHALKQYTYAEQYDQAYELAEKKQRTYKSDSIQKIKQKLTQFLIQKGFSSTVAGEVLKELDFTGEHEAIEREALQKHAEKAVRKYKKYDSWEKERRIKQHLYGKGFPFDKIDRWLEDWKAGEE</sequence>
<comment type="subcellular location">
    <subcellularLocation>
        <location evidence="1 5">Cytoplasm</location>
    </subcellularLocation>
</comment>
<comment type="similarity">
    <text evidence="2 5">Belongs to the RecX family.</text>
</comment>
<evidence type="ECO:0000259" key="8">
    <source>
        <dbReference type="Pfam" id="PF21982"/>
    </source>
</evidence>
<dbReference type="GO" id="GO:0006282">
    <property type="term" value="P:regulation of DNA repair"/>
    <property type="evidence" value="ECO:0007669"/>
    <property type="project" value="UniProtKB-UniRule"/>
</dbReference>
<dbReference type="Gene3D" id="1.10.10.10">
    <property type="entry name" value="Winged helix-like DNA-binding domain superfamily/Winged helix DNA-binding domain"/>
    <property type="match status" value="4"/>
</dbReference>
<evidence type="ECO:0000259" key="7">
    <source>
        <dbReference type="Pfam" id="PF21981"/>
    </source>
</evidence>
<keyword evidence="4 5" id="KW-0963">Cytoplasm</keyword>
<accession>A0A3M7TPQ9</accession>
<organism evidence="9 10">
    <name type="scientific">Alteribacter keqinensis</name>
    <dbReference type="NCBI Taxonomy" id="2483800"/>
    <lineage>
        <taxon>Bacteria</taxon>
        <taxon>Bacillati</taxon>
        <taxon>Bacillota</taxon>
        <taxon>Bacilli</taxon>
        <taxon>Bacillales</taxon>
        <taxon>Bacillaceae</taxon>
        <taxon>Alteribacter</taxon>
    </lineage>
</organism>
<proteinExistence type="inferred from homology"/>
<dbReference type="Pfam" id="PF21982">
    <property type="entry name" value="RecX_HTH1"/>
    <property type="match status" value="1"/>
</dbReference>
<reference evidence="9 10" key="1">
    <citation type="submission" date="2018-10" db="EMBL/GenBank/DDBJ databases">
        <title>Bacillus Keqinensis sp. nov., a moderately halophilic bacterium isolated from a saline-alkaline lake.</title>
        <authorList>
            <person name="Wang H."/>
        </authorList>
    </citation>
    <scope>NUCLEOTIDE SEQUENCE [LARGE SCALE GENOMIC DNA]</scope>
    <source>
        <strain evidence="9 10">KQ-3</strain>
    </source>
</reference>
<name>A0A3M7TPQ9_9BACI</name>
<keyword evidence="10" id="KW-1185">Reference proteome</keyword>
<dbReference type="Proteomes" id="UP000278746">
    <property type="component" value="Unassembled WGS sequence"/>
</dbReference>
<dbReference type="HAMAP" id="MF_01114">
    <property type="entry name" value="RecX"/>
    <property type="match status" value="1"/>
</dbReference>
<dbReference type="PANTHER" id="PTHR33602:SF1">
    <property type="entry name" value="REGULATORY PROTEIN RECX FAMILY PROTEIN"/>
    <property type="match status" value="1"/>
</dbReference>
<dbReference type="InterPro" id="IPR036388">
    <property type="entry name" value="WH-like_DNA-bd_sf"/>
</dbReference>
<feature type="domain" description="RecX first three-helical" evidence="8">
    <location>
        <begin position="73"/>
        <end position="112"/>
    </location>
</feature>
<dbReference type="InterPro" id="IPR053926">
    <property type="entry name" value="RecX_HTH_1st"/>
</dbReference>
<feature type="domain" description="RecX third three-helical" evidence="7">
    <location>
        <begin position="167"/>
        <end position="213"/>
    </location>
</feature>
<comment type="caution">
    <text evidence="9">The sequence shown here is derived from an EMBL/GenBank/DDBJ whole genome shotgun (WGS) entry which is preliminary data.</text>
</comment>
<dbReference type="EMBL" id="RHIB01000003">
    <property type="protein sequence ID" value="RNA67136.1"/>
    <property type="molecule type" value="Genomic_DNA"/>
</dbReference>